<comment type="cofactor">
    <cofactor evidence="1">
        <name>pyridoxal 5'-phosphate</name>
        <dbReference type="ChEBI" id="CHEBI:597326"/>
    </cofactor>
</comment>
<dbReference type="InterPro" id="IPR001608">
    <property type="entry name" value="Ala_racemase_N"/>
</dbReference>
<evidence type="ECO:0000256" key="10">
    <source>
        <dbReference type="ARBA" id="ARBA00055764"/>
    </source>
</evidence>
<comment type="similarity">
    <text evidence="3">Belongs to the DSD1 family.</text>
</comment>
<dbReference type="PANTHER" id="PTHR28004:SF2">
    <property type="entry name" value="D-SERINE DEHYDRATASE"/>
    <property type="match status" value="1"/>
</dbReference>
<evidence type="ECO:0000256" key="4">
    <source>
        <dbReference type="ARBA" id="ARBA00022575"/>
    </source>
</evidence>
<evidence type="ECO:0000256" key="2">
    <source>
        <dbReference type="ARBA" id="ARBA00001947"/>
    </source>
</evidence>
<feature type="domain" description="D-serine dehydratase-like" evidence="14">
    <location>
        <begin position="309"/>
        <end position="413"/>
    </location>
</feature>
<dbReference type="InterPro" id="IPR026956">
    <property type="entry name" value="D-ser_dehydrat-like_dom"/>
</dbReference>
<dbReference type="InterPro" id="IPR029066">
    <property type="entry name" value="PLP-binding_barrel"/>
</dbReference>
<name>A0A1E4U0R7_PACTA</name>
<dbReference type="GO" id="GO:0046872">
    <property type="term" value="F:metal ion binding"/>
    <property type="evidence" value="ECO:0007669"/>
    <property type="project" value="UniProtKB-KW"/>
</dbReference>
<accession>A0A1E4U0R7</accession>
<keyword evidence="8" id="KW-0456">Lyase</keyword>
<protein>
    <recommendedName>
        <fullName evidence="12">D-serine dehydratase</fullName>
        <ecNumber evidence="11">4.3.1.18</ecNumber>
    </recommendedName>
    <alternativeName>
        <fullName evidence="13">D-serine deaminase</fullName>
    </alternativeName>
</protein>
<dbReference type="STRING" id="669874.A0A1E4U0R7"/>
<dbReference type="Gene3D" id="3.20.20.10">
    <property type="entry name" value="Alanine racemase"/>
    <property type="match status" value="1"/>
</dbReference>
<dbReference type="Pfam" id="PF01168">
    <property type="entry name" value="Ala_racemase_N"/>
    <property type="match status" value="1"/>
</dbReference>
<evidence type="ECO:0000256" key="8">
    <source>
        <dbReference type="ARBA" id="ARBA00023239"/>
    </source>
</evidence>
<dbReference type="Gene3D" id="2.40.37.20">
    <property type="entry name" value="D-serine dehydratase-like domain"/>
    <property type="match status" value="1"/>
</dbReference>
<dbReference type="PANTHER" id="PTHR28004">
    <property type="entry name" value="ZGC:162816-RELATED"/>
    <property type="match status" value="1"/>
</dbReference>
<dbReference type="InterPro" id="IPR042208">
    <property type="entry name" value="D-ser_dehydrat-like_sf"/>
</dbReference>
<comment type="function">
    <text evidence="10">Catalyzes the conversion of D-serine to pyruvate and ammonia. May play a role in D-serine detoxification.</text>
</comment>
<keyword evidence="7" id="KW-0663">Pyridoxal phosphate</keyword>
<dbReference type="GO" id="GO:0008721">
    <property type="term" value="F:D-serine ammonia-lyase activity"/>
    <property type="evidence" value="ECO:0007669"/>
    <property type="project" value="UniProtKB-EC"/>
</dbReference>
<gene>
    <name evidence="15" type="ORF">PACTADRAFT_47479</name>
</gene>
<dbReference type="SUPFAM" id="SSF51419">
    <property type="entry name" value="PLP-binding barrel"/>
    <property type="match status" value="1"/>
</dbReference>
<dbReference type="Pfam" id="PF14031">
    <property type="entry name" value="D-ser_dehydrat"/>
    <property type="match status" value="1"/>
</dbReference>
<comment type="catalytic activity">
    <reaction evidence="9">
        <text>D-serine = pyruvate + NH4(+)</text>
        <dbReference type="Rhea" id="RHEA:13977"/>
        <dbReference type="ChEBI" id="CHEBI:15361"/>
        <dbReference type="ChEBI" id="CHEBI:28938"/>
        <dbReference type="ChEBI" id="CHEBI:35247"/>
        <dbReference type="EC" id="4.3.1.18"/>
    </reaction>
    <physiologicalReaction direction="left-to-right" evidence="9">
        <dbReference type="Rhea" id="RHEA:13978"/>
    </physiologicalReaction>
</comment>
<keyword evidence="5" id="KW-0479">Metal-binding</keyword>
<evidence type="ECO:0000256" key="1">
    <source>
        <dbReference type="ARBA" id="ARBA00001933"/>
    </source>
</evidence>
<organism evidence="15 16">
    <name type="scientific">Pachysolen tannophilus NRRL Y-2460</name>
    <dbReference type="NCBI Taxonomy" id="669874"/>
    <lineage>
        <taxon>Eukaryota</taxon>
        <taxon>Fungi</taxon>
        <taxon>Dikarya</taxon>
        <taxon>Ascomycota</taxon>
        <taxon>Saccharomycotina</taxon>
        <taxon>Pichiomycetes</taxon>
        <taxon>Pachysolenaceae</taxon>
        <taxon>Pachysolen</taxon>
    </lineage>
</organism>
<sequence length="428" mass="47506">MPLYSSSLTTLPNKGILLKEFKGKKLDELATPAYIIDKSKFAQNACRMLENAAKLKVEFRAHVKTHKTSEGVALQLKTKNFKTDKIVVSTLMEAWNLIPLVQQGLINDILFSLPVVKSRLAELADLATQVPNLRLMLDNAEQLDVLSEFFEQNSNVTKKWSIFIKINMGSDRAGLVNDSIFLRETLTRALTQEKYKKCISVYGFYCHAGHSYGSKTVETAKKILIDEIRHANKAAKTALEIDPSQDPMSFQISVGATPTAHSSSFISVAEIEEKLGEKLSGILELHAGNYPCCDLQQVATGLVNIDDVSVSVLAEIVSFYPNRGDKPPGEQLINAGVLALSRESGPLPGHGRITDPKGYENWIVGRISQEHGILVPLDENIKTEFIPLGTKLRIVPQHSCITAAQYPWYYIVDGSDVVVDIWVPWRGW</sequence>
<dbReference type="CDD" id="cd06817">
    <property type="entry name" value="PLPDE_III_DSD"/>
    <property type="match status" value="1"/>
</dbReference>
<evidence type="ECO:0000256" key="11">
    <source>
        <dbReference type="ARBA" id="ARBA00066349"/>
    </source>
</evidence>
<dbReference type="OrthoDB" id="20198at2759"/>
<dbReference type="Proteomes" id="UP000094236">
    <property type="component" value="Unassembled WGS sequence"/>
</dbReference>
<keyword evidence="16" id="KW-1185">Reference proteome</keyword>
<reference evidence="16" key="1">
    <citation type="submission" date="2016-05" db="EMBL/GenBank/DDBJ databases">
        <title>Comparative genomics of biotechnologically important yeasts.</title>
        <authorList>
            <consortium name="DOE Joint Genome Institute"/>
            <person name="Riley R."/>
            <person name="Haridas S."/>
            <person name="Wolfe K.H."/>
            <person name="Lopes M.R."/>
            <person name="Hittinger C.T."/>
            <person name="Goker M."/>
            <person name="Salamov A."/>
            <person name="Wisecaver J."/>
            <person name="Long T.M."/>
            <person name="Aerts A.L."/>
            <person name="Barry K."/>
            <person name="Choi C."/>
            <person name="Clum A."/>
            <person name="Coughlan A.Y."/>
            <person name="Deshpande S."/>
            <person name="Douglass A.P."/>
            <person name="Hanson S.J."/>
            <person name="Klenk H.-P."/>
            <person name="Labutti K."/>
            <person name="Lapidus A."/>
            <person name="Lindquist E."/>
            <person name="Lipzen A."/>
            <person name="Meier-Kolthoff J.P."/>
            <person name="Ohm R.A."/>
            <person name="Otillar R.P."/>
            <person name="Pangilinan J."/>
            <person name="Peng Y."/>
            <person name="Rokas A."/>
            <person name="Rosa C.A."/>
            <person name="Scheuner C."/>
            <person name="Sibirny A.A."/>
            <person name="Slot J.C."/>
            <person name="Stielow J.B."/>
            <person name="Sun H."/>
            <person name="Kurtzman C.P."/>
            <person name="Blackwell M."/>
            <person name="Grigoriev I.V."/>
            <person name="Jeffries T.W."/>
        </authorList>
    </citation>
    <scope>NUCLEOTIDE SEQUENCE [LARGE SCALE GENOMIC DNA]</scope>
    <source>
        <strain evidence="16">NRRL Y-2460</strain>
    </source>
</reference>
<dbReference type="GO" id="GO:0009636">
    <property type="term" value="P:response to toxic substance"/>
    <property type="evidence" value="ECO:0007669"/>
    <property type="project" value="UniProtKB-KW"/>
</dbReference>
<evidence type="ECO:0000256" key="12">
    <source>
        <dbReference type="ARBA" id="ARBA00069616"/>
    </source>
</evidence>
<dbReference type="AlphaFoldDB" id="A0A1E4U0R7"/>
<evidence type="ECO:0000256" key="13">
    <source>
        <dbReference type="ARBA" id="ARBA00075219"/>
    </source>
</evidence>
<dbReference type="EMBL" id="KV454011">
    <property type="protein sequence ID" value="ODV97591.1"/>
    <property type="molecule type" value="Genomic_DNA"/>
</dbReference>
<evidence type="ECO:0000256" key="9">
    <source>
        <dbReference type="ARBA" id="ARBA00051198"/>
    </source>
</evidence>
<evidence type="ECO:0000259" key="14">
    <source>
        <dbReference type="SMART" id="SM01119"/>
    </source>
</evidence>
<dbReference type="EC" id="4.3.1.18" evidence="11"/>
<dbReference type="InterPro" id="IPR051466">
    <property type="entry name" value="D-amino_acid_metab_enzyme"/>
</dbReference>
<dbReference type="SMART" id="SM01119">
    <property type="entry name" value="D-ser_dehydrat"/>
    <property type="match status" value="1"/>
</dbReference>
<evidence type="ECO:0000313" key="16">
    <source>
        <dbReference type="Proteomes" id="UP000094236"/>
    </source>
</evidence>
<evidence type="ECO:0000256" key="7">
    <source>
        <dbReference type="ARBA" id="ARBA00022898"/>
    </source>
</evidence>
<keyword evidence="6" id="KW-0862">Zinc</keyword>
<keyword evidence="4" id="KW-0216">Detoxification</keyword>
<dbReference type="FunFam" id="3.20.20.10:FF:000016">
    <property type="entry name" value="D-serine dehydratase"/>
    <property type="match status" value="1"/>
</dbReference>
<evidence type="ECO:0000256" key="3">
    <source>
        <dbReference type="ARBA" id="ARBA00005323"/>
    </source>
</evidence>
<proteinExistence type="inferred from homology"/>
<dbReference type="GO" id="GO:0036088">
    <property type="term" value="P:D-serine catabolic process"/>
    <property type="evidence" value="ECO:0007669"/>
    <property type="project" value="TreeGrafter"/>
</dbReference>
<evidence type="ECO:0000256" key="6">
    <source>
        <dbReference type="ARBA" id="ARBA00022833"/>
    </source>
</evidence>
<evidence type="ECO:0000313" key="15">
    <source>
        <dbReference type="EMBL" id="ODV97591.1"/>
    </source>
</evidence>
<evidence type="ECO:0000256" key="5">
    <source>
        <dbReference type="ARBA" id="ARBA00022723"/>
    </source>
</evidence>
<comment type="cofactor">
    <cofactor evidence="2">
        <name>Zn(2+)</name>
        <dbReference type="ChEBI" id="CHEBI:29105"/>
    </cofactor>
</comment>